<dbReference type="InterPro" id="IPR036388">
    <property type="entry name" value="WH-like_DNA-bd_sf"/>
</dbReference>
<dbReference type="SUPFAM" id="SSF46894">
    <property type="entry name" value="C-terminal effector domain of the bipartite response regulators"/>
    <property type="match status" value="1"/>
</dbReference>
<dbReference type="PRINTS" id="PR00038">
    <property type="entry name" value="HTHLUXR"/>
</dbReference>
<reference evidence="5" key="1">
    <citation type="submission" date="2017-02" db="EMBL/GenBank/DDBJ databases">
        <title>Draft Genome Sequence of the Salt Water Bacterium Oceanospirillum linum ATCC 11336.</title>
        <authorList>
            <person name="Trachtenberg A.M."/>
            <person name="Carney J.G."/>
            <person name="Linnane J.D."/>
            <person name="Rheaume B.A."/>
            <person name="Pitts N.L."/>
            <person name="Mykles D.L."/>
            <person name="Maclea K.S."/>
        </authorList>
    </citation>
    <scope>NUCLEOTIDE SEQUENCE [LARGE SCALE GENOMIC DNA]</scope>
    <source>
        <strain evidence="5">ATCC 11336</strain>
    </source>
</reference>
<keyword evidence="6" id="KW-1185">Reference proteome</keyword>
<dbReference type="STRING" id="966.BTA35_0206880"/>
<dbReference type="PROSITE" id="PS00622">
    <property type="entry name" value="HTH_LUXR_1"/>
    <property type="match status" value="1"/>
</dbReference>
<organism evidence="5 6">
    <name type="scientific">Oceanospirillum linum</name>
    <dbReference type="NCBI Taxonomy" id="966"/>
    <lineage>
        <taxon>Bacteria</taxon>
        <taxon>Pseudomonadati</taxon>
        <taxon>Pseudomonadota</taxon>
        <taxon>Gammaproteobacteria</taxon>
        <taxon>Oceanospirillales</taxon>
        <taxon>Oceanospirillaceae</taxon>
        <taxon>Oceanospirillum</taxon>
    </lineage>
</organism>
<comment type="caution">
    <text evidence="5">The sequence shown here is derived from an EMBL/GenBank/DDBJ whole genome shotgun (WGS) entry which is preliminary data.</text>
</comment>
<dbReference type="Gene3D" id="1.10.10.10">
    <property type="entry name" value="Winged helix-like DNA-binding domain superfamily/Winged helix DNA-binding domain"/>
    <property type="match status" value="1"/>
</dbReference>
<dbReference type="EMBL" id="MTSD02000002">
    <property type="protein sequence ID" value="OOV87726.1"/>
    <property type="molecule type" value="Genomic_DNA"/>
</dbReference>
<protein>
    <recommendedName>
        <fullName evidence="4">HTH luxR-type domain-containing protein</fullName>
    </recommendedName>
</protein>
<dbReference type="PROSITE" id="PS50043">
    <property type="entry name" value="HTH_LUXR_2"/>
    <property type="match status" value="1"/>
</dbReference>
<evidence type="ECO:0000256" key="2">
    <source>
        <dbReference type="ARBA" id="ARBA00023125"/>
    </source>
</evidence>
<name>A0A1T1HD30_OCELI</name>
<keyword evidence="2" id="KW-0238">DNA-binding</keyword>
<dbReference type="RefSeq" id="WP_078319073.1">
    <property type="nucleotide sequence ID" value="NZ_FXTS01000002.1"/>
</dbReference>
<dbReference type="InterPro" id="IPR000792">
    <property type="entry name" value="Tscrpt_reg_LuxR_C"/>
</dbReference>
<sequence length="272" mass="31759">MQKINLDGALPSTLEPLAELVRTMRSPQFLSSIGGMLEQYFSGIHYVLFFLERERRPVVLRDNLSEDLKQKALKPYCDRMYLLDPFYRYWLTNPLPDFKTLDAVAPHGFRQSDYFREYYAPLGLYDEAMCFFQPTETQCLGFSFGFYSHRQRVEPDQLAQQMTFLFPVLQAMVEQFWLSSNLNLQTDANPAELYLLDNFAKDILSSREQEIARLIVLGYSSKGIADRLGIALGTVKNHRKHLYAKLQINSQAELFNLFLLYQNKAHWDNHRA</sequence>
<dbReference type="InterPro" id="IPR016032">
    <property type="entry name" value="Sig_transdc_resp-reg_C-effctor"/>
</dbReference>
<dbReference type="Proteomes" id="UP000190064">
    <property type="component" value="Unassembled WGS sequence"/>
</dbReference>
<keyword evidence="1" id="KW-0805">Transcription regulation</keyword>
<dbReference type="CDD" id="cd06170">
    <property type="entry name" value="LuxR_C_like"/>
    <property type="match status" value="1"/>
</dbReference>
<evidence type="ECO:0000256" key="1">
    <source>
        <dbReference type="ARBA" id="ARBA00023015"/>
    </source>
</evidence>
<dbReference type="Pfam" id="PF00196">
    <property type="entry name" value="GerE"/>
    <property type="match status" value="1"/>
</dbReference>
<dbReference type="PANTHER" id="PTHR44688">
    <property type="entry name" value="DNA-BINDING TRANSCRIPTIONAL ACTIVATOR DEVR_DOSR"/>
    <property type="match status" value="1"/>
</dbReference>
<proteinExistence type="predicted"/>
<evidence type="ECO:0000313" key="5">
    <source>
        <dbReference type="EMBL" id="OOV87726.1"/>
    </source>
</evidence>
<dbReference type="GO" id="GO:0006355">
    <property type="term" value="P:regulation of DNA-templated transcription"/>
    <property type="evidence" value="ECO:0007669"/>
    <property type="project" value="InterPro"/>
</dbReference>
<evidence type="ECO:0000256" key="3">
    <source>
        <dbReference type="ARBA" id="ARBA00023163"/>
    </source>
</evidence>
<dbReference type="AlphaFoldDB" id="A0A1T1HD30"/>
<evidence type="ECO:0000259" key="4">
    <source>
        <dbReference type="PROSITE" id="PS50043"/>
    </source>
</evidence>
<evidence type="ECO:0000313" key="6">
    <source>
        <dbReference type="Proteomes" id="UP000190064"/>
    </source>
</evidence>
<dbReference type="PANTHER" id="PTHR44688:SF16">
    <property type="entry name" value="DNA-BINDING TRANSCRIPTIONAL ACTIVATOR DEVR_DOSR"/>
    <property type="match status" value="1"/>
</dbReference>
<accession>A0A1T1HD30</accession>
<dbReference type="SMART" id="SM00421">
    <property type="entry name" value="HTH_LUXR"/>
    <property type="match status" value="1"/>
</dbReference>
<feature type="domain" description="HTH luxR-type" evidence="4">
    <location>
        <begin position="197"/>
        <end position="262"/>
    </location>
</feature>
<keyword evidence="3" id="KW-0804">Transcription</keyword>
<gene>
    <name evidence="5" type="ORF">BTA35_0206880</name>
</gene>
<dbReference type="GO" id="GO:0003677">
    <property type="term" value="F:DNA binding"/>
    <property type="evidence" value="ECO:0007669"/>
    <property type="project" value="UniProtKB-KW"/>
</dbReference>